<sequence>MRGGRSFSRTKSSPTKSMSSTKAGAAGKSSFSRGLMGGLLGGALGGMLFGSMFGGGGSGGGGGMGILPILILAGGAYFLFRKFKQQSKGGKESAYTRPTATPSFGGGMNGGENTDVRPPPAPAFAGMSDLDEGIDQIKATDQDFEKEHFIQVASDVFFQIQAGWMRRDISSYRHLVGNQLAEEYTSQFAKMKAAGRTNKLESIAVRSIEVIAAGSDGLEDFVTVRFIASLLDYTVDDKTGDIVEGSNTAPVKFEEEWTWARSVKTNNWKLEGIN</sequence>
<proteinExistence type="predicted"/>
<dbReference type="PANTHER" id="PTHR41542:SF1">
    <property type="entry name" value="BLL5807 PROTEIN"/>
    <property type="match status" value="1"/>
</dbReference>
<accession>Q6AII9</accession>
<dbReference type="AlphaFoldDB" id="Q6AII9"/>
<dbReference type="PANTHER" id="PTHR41542">
    <property type="entry name" value="BLL5807 PROTEIN"/>
    <property type="match status" value="1"/>
</dbReference>
<dbReference type="Pfam" id="PF04280">
    <property type="entry name" value="Tim44"/>
    <property type="match status" value="1"/>
</dbReference>
<dbReference type="Gene3D" id="3.10.450.240">
    <property type="match status" value="1"/>
</dbReference>
<feature type="region of interest" description="Disordered" evidence="1">
    <location>
        <begin position="1"/>
        <end position="29"/>
    </location>
</feature>
<evidence type="ECO:0000256" key="2">
    <source>
        <dbReference type="SAM" id="Phobius"/>
    </source>
</evidence>
<evidence type="ECO:0000313" key="5">
    <source>
        <dbReference type="Proteomes" id="UP000000602"/>
    </source>
</evidence>
<dbReference type="InterPro" id="IPR032710">
    <property type="entry name" value="NTF2-like_dom_sf"/>
</dbReference>
<dbReference type="SUPFAM" id="SSF54427">
    <property type="entry name" value="NTF2-like"/>
    <property type="match status" value="1"/>
</dbReference>
<feature type="transmembrane region" description="Helical" evidence="2">
    <location>
        <begin position="35"/>
        <end position="54"/>
    </location>
</feature>
<evidence type="ECO:0000259" key="3">
    <source>
        <dbReference type="SMART" id="SM00978"/>
    </source>
</evidence>
<keyword evidence="2" id="KW-0472">Membrane</keyword>
<keyword evidence="5" id="KW-1185">Reference proteome</keyword>
<feature type="domain" description="Tim44-like" evidence="3">
    <location>
        <begin position="130"/>
        <end position="273"/>
    </location>
</feature>
<evidence type="ECO:0000256" key="1">
    <source>
        <dbReference type="SAM" id="MobiDB-lite"/>
    </source>
</evidence>
<dbReference type="InterPro" id="IPR007379">
    <property type="entry name" value="Tim44-like_dom"/>
</dbReference>
<keyword evidence="2" id="KW-1133">Transmembrane helix</keyword>
<dbReference type="HOGENOM" id="CLU_066429_0_0_7"/>
<dbReference type="NCBIfam" id="NF033779">
    <property type="entry name" value="Tim44_TimA_adap"/>
    <property type="match status" value="1"/>
</dbReference>
<protein>
    <submittedName>
        <fullName evidence="4">Hypothetical membrane protein</fullName>
    </submittedName>
</protein>
<keyword evidence="2" id="KW-0812">Transmembrane</keyword>
<dbReference type="KEGG" id="dps:DP3112"/>
<dbReference type="STRING" id="177439.DP3112"/>
<feature type="transmembrane region" description="Helical" evidence="2">
    <location>
        <begin position="60"/>
        <end position="80"/>
    </location>
</feature>
<evidence type="ECO:0000313" key="4">
    <source>
        <dbReference type="EMBL" id="CAG37841.1"/>
    </source>
</evidence>
<dbReference type="EMBL" id="CR522870">
    <property type="protein sequence ID" value="CAG37841.1"/>
    <property type="molecule type" value="Genomic_DNA"/>
</dbReference>
<dbReference type="SMART" id="SM00978">
    <property type="entry name" value="Tim44"/>
    <property type="match status" value="1"/>
</dbReference>
<organism evidence="4 5">
    <name type="scientific">Desulfotalea psychrophila (strain LSv54 / DSM 12343)</name>
    <dbReference type="NCBI Taxonomy" id="177439"/>
    <lineage>
        <taxon>Bacteria</taxon>
        <taxon>Pseudomonadati</taxon>
        <taxon>Thermodesulfobacteriota</taxon>
        <taxon>Desulfobulbia</taxon>
        <taxon>Desulfobulbales</taxon>
        <taxon>Desulfocapsaceae</taxon>
        <taxon>Desulfotalea</taxon>
    </lineage>
</organism>
<gene>
    <name evidence="4" type="ordered locus">DP3112</name>
</gene>
<feature type="region of interest" description="Disordered" evidence="1">
    <location>
        <begin position="90"/>
        <end position="110"/>
    </location>
</feature>
<feature type="compositionally biased region" description="Low complexity" evidence="1">
    <location>
        <begin position="9"/>
        <end position="29"/>
    </location>
</feature>
<dbReference type="eggNOG" id="COG4395">
    <property type="taxonomic scope" value="Bacteria"/>
</dbReference>
<name>Q6AII9_DESPS</name>
<dbReference type="Proteomes" id="UP000000602">
    <property type="component" value="Chromosome"/>
</dbReference>
<reference evidence="5" key="1">
    <citation type="journal article" date="2004" name="Environ. Microbiol.">
        <title>The genome of Desulfotalea psychrophila, a sulfate-reducing bacterium from permanently cold Arctic sediments.</title>
        <authorList>
            <person name="Rabus R."/>
            <person name="Ruepp A."/>
            <person name="Frickey T."/>
            <person name="Rattei T."/>
            <person name="Fartmann B."/>
            <person name="Stark M."/>
            <person name="Bauer M."/>
            <person name="Zibat A."/>
            <person name="Lombardot T."/>
            <person name="Becker I."/>
            <person name="Amann J."/>
            <person name="Gellner K."/>
            <person name="Teeling H."/>
            <person name="Leuschner W.D."/>
            <person name="Gloeckner F.-O."/>
            <person name="Lupas A.N."/>
            <person name="Amann R."/>
            <person name="Klenk H.-P."/>
        </authorList>
    </citation>
    <scope>NUCLEOTIDE SEQUENCE [LARGE SCALE GENOMIC DNA]</scope>
    <source>
        <strain evidence="5">DSM 12343 / LSv54</strain>
    </source>
</reference>